<feature type="compositionally biased region" description="Polar residues" evidence="1">
    <location>
        <begin position="117"/>
        <end position="129"/>
    </location>
</feature>
<evidence type="ECO:0000259" key="3">
    <source>
        <dbReference type="SMART" id="SM00458"/>
    </source>
</evidence>
<feature type="region of interest" description="Disordered" evidence="1">
    <location>
        <begin position="117"/>
        <end position="137"/>
    </location>
</feature>
<dbReference type="Pfam" id="PF00652">
    <property type="entry name" value="Ricin_B_lectin"/>
    <property type="match status" value="1"/>
</dbReference>
<dbReference type="CDD" id="cd23669">
    <property type="entry name" value="GH55_SacteLam55A-like"/>
    <property type="match status" value="1"/>
</dbReference>
<dbReference type="SMART" id="SM00458">
    <property type="entry name" value="RICIN"/>
    <property type="match status" value="1"/>
</dbReference>
<feature type="domain" description="Ricin B lectin" evidence="3">
    <location>
        <begin position="35"/>
        <end position="162"/>
    </location>
</feature>
<dbReference type="RefSeq" id="WP_284915760.1">
    <property type="nucleotide sequence ID" value="NZ_CP126980.1"/>
</dbReference>
<dbReference type="InterPro" id="IPR000772">
    <property type="entry name" value="Ricin_B_lectin"/>
</dbReference>
<dbReference type="SUPFAM" id="SSF50370">
    <property type="entry name" value="Ricin B-like lectins"/>
    <property type="match status" value="1"/>
</dbReference>
<dbReference type="PROSITE" id="PS50231">
    <property type="entry name" value="RICIN_B_LECTIN"/>
    <property type="match status" value="1"/>
</dbReference>
<accession>A0ABY8WC74</accession>
<dbReference type="CDD" id="cd23451">
    <property type="entry name" value="beta-trefoil_Ricin_laminarinase"/>
    <property type="match status" value="1"/>
</dbReference>
<feature type="signal peptide" evidence="2">
    <location>
        <begin position="1"/>
        <end position="32"/>
    </location>
</feature>
<name>A0ABY8WC74_9ACTN</name>
<dbReference type="InterPro" id="IPR035992">
    <property type="entry name" value="Ricin_B-like_lectins"/>
</dbReference>
<proteinExistence type="predicted"/>
<evidence type="ECO:0000313" key="5">
    <source>
        <dbReference type="Proteomes" id="UP001240150"/>
    </source>
</evidence>
<feature type="chain" id="PRO_5046094702" evidence="2">
    <location>
        <begin position="33"/>
        <end position="733"/>
    </location>
</feature>
<evidence type="ECO:0000256" key="1">
    <source>
        <dbReference type="SAM" id="MobiDB-lite"/>
    </source>
</evidence>
<dbReference type="Gene3D" id="2.80.10.50">
    <property type="match status" value="2"/>
</dbReference>
<dbReference type="EMBL" id="CP126980">
    <property type="protein sequence ID" value="WIM94542.1"/>
    <property type="molecule type" value="Genomic_DNA"/>
</dbReference>
<evidence type="ECO:0000313" key="4">
    <source>
        <dbReference type="EMBL" id="WIM94542.1"/>
    </source>
</evidence>
<protein>
    <submittedName>
        <fullName evidence="4">Ricin-type beta-trefoil lectin domain protein</fullName>
    </submittedName>
</protein>
<keyword evidence="5" id="KW-1185">Reference proteome</keyword>
<dbReference type="Proteomes" id="UP001240150">
    <property type="component" value="Chromosome"/>
</dbReference>
<dbReference type="InterPro" id="IPR011050">
    <property type="entry name" value="Pectin_lyase_fold/virulence"/>
</dbReference>
<dbReference type="SUPFAM" id="SSF51126">
    <property type="entry name" value="Pectin lyase-like"/>
    <property type="match status" value="1"/>
</dbReference>
<dbReference type="InterPro" id="IPR059186">
    <property type="entry name" value="SACTE_4363"/>
</dbReference>
<reference evidence="4 5" key="1">
    <citation type="submission" date="2023-06" db="EMBL/GenBank/DDBJ databases">
        <authorList>
            <person name="Yushchuk O."/>
            <person name="Binda E."/>
            <person name="Ruckert-Reed C."/>
            <person name="Fedorenko V."/>
            <person name="Kalinowski J."/>
            <person name="Marinelli F."/>
        </authorList>
    </citation>
    <scope>NUCLEOTIDE SEQUENCE [LARGE SCALE GENOMIC DNA]</scope>
    <source>
        <strain evidence="4 5">NRRL 3884</strain>
    </source>
</reference>
<organism evidence="4 5">
    <name type="scientific">Actinoplanes oblitus</name>
    <dbReference type="NCBI Taxonomy" id="3040509"/>
    <lineage>
        <taxon>Bacteria</taxon>
        <taxon>Bacillati</taxon>
        <taxon>Actinomycetota</taxon>
        <taxon>Actinomycetes</taxon>
        <taxon>Micromonosporales</taxon>
        <taxon>Micromonosporaceae</taxon>
        <taxon>Actinoplanes</taxon>
    </lineage>
</organism>
<gene>
    <name evidence="4" type="ORF">ACTOB_006573</name>
</gene>
<keyword evidence="2" id="KW-0732">Signal</keyword>
<evidence type="ECO:0000256" key="2">
    <source>
        <dbReference type="SAM" id="SignalP"/>
    </source>
</evidence>
<sequence>MRVVHRRRRGGLVAALTLLVIAALGVPGVAAAAAVAGNPIAGPGGKCVDVSGDDTGVNGTAVQLWDCQATSADQHWSWSGSALTTIGRCLDITSGGTANGTKLQLWDCNGTGAQQWTQQGDGSLRNPQSGRCVDSPSGATANGTRLQIWDCNGTAAQKFTVTTPANPGTCPAYSDNPDFGPNVHIYDRSMSDAAIQASLDSVFNAQKDTASAQFGTRRDALVFKPSGTPYNVGANIGFNTSILGVGQNPDDVRINGAVTVDAFNASDAGNATQNFWRSAENLSVNTNGGTNRWAVAQAAPYRRMHVIGGLNLFPASYGWASGGYISDSKIDGTAESASQQQWYTKDSMLGSWSGSNWNMVFSGTSGAPATNFSTNPASGPRYTTLASTPVSRDVPYLYLDAAGKYRVFLPALRTNASGPSWAGGSTPGSSLPMSTFFVARPGDSAATINTALANGCNVFFTPGIYHVAQTLHVTKANTVVLGIGYPTIIPDNGVNAMDVADVDGVRLKGLLFDAGTTNSDTLLKVGLAKSGVSHAANPVTVQDVFFRIGGMVAGKATNSLVVNANNTIVDHTWAWRADHGAGIGWTVNTADNGLTVNGDNVLATGLFVEHYQKNEVVWNGANGKIVFFQNEMPYDPPNQAAWMNGSQNGYPAIKVASGVSTFEAWGLGSYCFFNVNNSVSSLRAFEVPAVPGVKFHDMAVVSLGGVGTISHVINDTGAAANSGNTNSYLLNFP</sequence>